<organism evidence="1 2">
    <name type="scientific">Ignelater luminosus</name>
    <name type="common">Cucubano</name>
    <name type="synonym">Pyrophorus luminosus</name>
    <dbReference type="NCBI Taxonomy" id="2038154"/>
    <lineage>
        <taxon>Eukaryota</taxon>
        <taxon>Metazoa</taxon>
        <taxon>Ecdysozoa</taxon>
        <taxon>Arthropoda</taxon>
        <taxon>Hexapoda</taxon>
        <taxon>Insecta</taxon>
        <taxon>Pterygota</taxon>
        <taxon>Neoptera</taxon>
        <taxon>Endopterygota</taxon>
        <taxon>Coleoptera</taxon>
        <taxon>Polyphaga</taxon>
        <taxon>Elateriformia</taxon>
        <taxon>Elateroidea</taxon>
        <taxon>Elateridae</taxon>
        <taxon>Agrypninae</taxon>
        <taxon>Pyrophorini</taxon>
        <taxon>Ignelater</taxon>
    </lineage>
</organism>
<dbReference type="AlphaFoldDB" id="A0A8K0GCG2"/>
<dbReference type="GO" id="GO:0051726">
    <property type="term" value="P:regulation of cell cycle"/>
    <property type="evidence" value="ECO:0007669"/>
    <property type="project" value="InterPro"/>
</dbReference>
<name>A0A8K0GCG2_IGNLU</name>
<comment type="caution">
    <text evidence="1">The sequence shown here is derived from an EMBL/GenBank/DDBJ whole genome shotgun (WGS) entry which is preliminary data.</text>
</comment>
<gene>
    <name evidence="1" type="ORF">ILUMI_06564</name>
</gene>
<evidence type="ECO:0000313" key="1">
    <source>
        <dbReference type="EMBL" id="KAF2899610.1"/>
    </source>
</evidence>
<dbReference type="InterPro" id="IPR012388">
    <property type="entry name" value="CABLES1/2"/>
</dbReference>
<keyword evidence="2" id="KW-1185">Reference proteome</keyword>
<proteinExistence type="predicted"/>
<dbReference type="PANTHER" id="PTHR22896">
    <property type="entry name" value="CDK5 AND ABL1 ENZYME SUBSTRATE 1"/>
    <property type="match status" value="1"/>
</dbReference>
<dbReference type="PANTHER" id="PTHR22896:SF0">
    <property type="entry name" value="CYCLIN N-TERMINAL DOMAIN-CONTAINING PROTEIN"/>
    <property type="match status" value="1"/>
</dbReference>
<feature type="non-terminal residue" evidence="1">
    <location>
        <position position="1"/>
    </location>
</feature>
<dbReference type="Proteomes" id="UP000801492">
    <property type="component" value="Unassembled WGS sequence"/>
</dbReference>
<dbReference type="EMBL" id="VTPC01002721">
    <property type="protein sequence ID" value="KAF2899610.1"/>
    <property type="molecule type" value="Genomic_DNA"/>
</dbReference>
<dbReference type="OrthoDB" id="5353095at2759"/>
<accession>A0A8K0GCG2</accession>
<evidence type="ECO:0000313" key="2">
    <source>
        <dbReference type="Proteomes" id="UP000801492"/>
    </source>
</evidence>
<sequence>MANSLTRRNRSRRRIAAVTFLSNISLDGSYRDTKLALLPRNGAINKNDTSILSKTDDVLPEESDDQDDCFSDSENVFMKNRTDSRNAKKRFQKAKQCNIDGQSLSSESDSIITPIKAHLEEVVVCKTALPVGAPYRDRTSTSSEATFQERKALASYRKKILQQGSTCSDSERQQFGSSSESIGPITAARTKTSPAPPAAIPEVNGEKEVRFIKSVKDHKFKGERIVMVTNKHTPFMVCSFIPYVRNQKTRLEIRKEGNRKRHISGSRPISSAGDAFDPFEMLGIEKGPDGQEVSYGRLLVPTRSVKEFRERRHNTYDEALEMPVHNPGRRHVVA</sequence>
<protein>
    <submittedName>
        <fullName evidence="1">Uncharacterized protein</fullName>
    </submittedName>
</protein>
<reference evidence="1" key="1">
    <citation type="submission" date="2019-08" db="EMBL/GenBank/DDBJ databases">
        <title>The genome of the North American firefly Photinus pyralis.</title>
        <authorList>
            <consortium name="Photinus pyralis genome working group"/>
            <person name="Fallon T.R."/>
            <person name="Sander Lower S.E."/>
            <person name="Weng J.-K."/>
        </authorList>
    </citation>
    <scope>NUCLEOTIDE SEQUENCE</scope>
    <source>
        <strain evidence="1">TRF0915ILg1</strain>
        <tissue evidence="1">Whole body</tissue>
    </source>
</reference>